<gene>
    <name evidence="5" type="primary">sprA</name>
    <name evidence="5" type="ORF">GALL_380240</name>
</gene>
<dbReference type="SUPFAM" id="SSF50494">
    <property type="entry name" value="Trypsin-like serine proteases"/>
    <property type="match status" value="1"/>
</dbReference>
<proteinExistence type="predicted"/>
<keyword evidence="4" id="KW-1015">Disulfide bond</keyword>
<name>A0A1J5Q989_9ZZZZ</name>
<evidence type="ECO:0000256" key="3">
    <source>
        <dbReference type="ARBA" id="ARBA00022825"/>
    </source>
</evidence>
<dbReference type="InterPro" id="IPR009003">
    <property type="entry name" value="Peptidase_S1_PA"/>
</dbReference>
<reference evidence="5" key="1">
    <citation type="submission" date="2016-10" db="EMBL/GenBank/DDBJ databases">
        <title>Sequence of Gallionella enrichment culture.</title>
        <authorList>
            <person name="Poehlein A."/>
            <person name="Muehling M."/>
            <person name="Daniel R."/>
        </authorList>
    </citation>
    <scope>NUCLEOTIDE SEQUENCE</scope>
</reference>
<evidence type="ECO:0000256" key="1">
    <source>
        <dbReference type="ARBA" id="ARBA00022670"/>
    </source>
</evidence>
<dbReference type="GO" id="GO:0006508">
    <property type="term" value="P:proteolysis"/>
    <property type="evidence" value="ECO:0007669"/>
    <property type="project" value="UniProtKB-KW"/>
</dbReference>
<keyword evidence="3" id="KW-0720">Serine protease</keyword>
<dbReference type="AlphaFoldDB" id="A0A1J5Q989"/>
<dbReference type="EMBL" id="MLJW01001091">
    <property type="protein sequence ID" value="OIQ80222.1"/>
    <property type="molecule type" value="Genomic_DNA"/>
</dbReference>
<dbReference type="InterPro" id="IPR001316">
    <property type="entry name" value="Pept_S1A_streptogrisin"/>
</dbReference>
<evidence type="ECO:0000256" key="4">
    <source>
        <dbReference type="ARBA" id="ARBA00023157"/>
    </source>
</evidence>
<dbReference type="EC" id="3.4.21.80" evidence="5"/>
<keyword evidence="2 5" id="KW-0378">Hydrolase</keyword>
<organism evidence="5">
    <name type="scientific">mine drainage metagenome</name>
    <dbReference type="NCBI Taxonomy" id="410659"/>
    <lineage>
        <taxon>unclassified sequences</taxon>
        <taxon>metagenomes</taxon>
        <taxon>ecological metagenomes</taxon>
    </lineage>
</organism>
<dbReference type="GO" id="GO:0004252">
    <property type="term" value="F:serine-type endopeptidase activity"/>
    <property type="evidence" value="ECO:0007669"/>
    <property type="project" value="InterPro"/>
</dbReference>
<dbReference type="InterPro" id="IPR043504">
    <property type="entry name" value="Peptidase_S1_PA_chymotrypsin"/>
</dbReference>
<evidence type="ECO:0000313" key="5">
    <source>
        <dbReference type="EMBL" id="OIQ80222.1"/>
    </source>
</evidence>
<accession>A0A1J5Q989</accession>
<protein>
    <submittedName>
        <fullName evidence="5">Streptogrisin-A</fullName>
        <ecNumber evidence="5">3.4.21.80</ecNumber>
    </submittedName>
</protein>
<keyword evidence="1" id="KW-0645">Protease</keyword>
<dbReference type="PRINTS" id="PR00861">
    <property type="entry name" value="ALYTICPTASE"/>
</dbReference>
<comment type="caution">
    <text evidence="5">The sequence shown here is derived from an EMBL/GenBank/DDBJ whole genome shotgun (WGS) entry which is preliminary data.</text>
</comment>
<sequence>MRRHQSAIGFAVATAVLLVPLLFMAPTGADASPSLPAAQAIAGPLDALMVQARTTFGDAYAGVDMTAYGPVLHLKGVVTSLPNSFQQVRVVPAKYSSVELENIQATLNSNYSSLKAKGVVLGEWGIDIANNRVYAKALLADGRLTVAESADATRLASGESDLEFSVLDSLPVETSRTSYGVPHYGGATISSTTLSCTSGFYWTDAHMMTAGHCGPVTTSWTSGTFPYGTTSYSAYYGHSNPNLQDWSAIQLNGSGTGRFYISALGSLHVSSYFAGNQTGVSGIRTSGAVTGDYQVGSGNVTGVDINVAYNNGVTVNHLNSAQCLSNPDDSGGPVYVSAGSGEATAAGIISGRLDNTTCYYAPINQITAQYGGAPAG</sequence>
<evidence type="ECO:0000256" key="2">
    <source>
        <dbReference type="ARBA" id="ARBA00022801"/>
    </source>
</evidence>
<dbReference type="Gene3D" id="2.40.10.10">
    <property type="entry name" value="Trypsin-like serine proteases"/>
    <property type="match status" value="2"/>
</dbReference>